<evidence type="ECO:0000313" key="3">
    <source>
        <dbReference type="Proteomes" id="UP000202782"/>
    </source>
</evidence>
<gene>
    <name evidence="2" type="primary">orf25</name>
    <name evidence="2" type="ORF">SlGVgp025</name>
</gene>
<evidence type="ECO:0000313" key="2">
    <source>
        <dbReference type="EMBL" id="ABQ51968.1"/>
    </source>
</evidence>
<proteinExistence type="predicted"/>
<dbReference type="KEGG" id="vg:5184127"/>
<feature type="region of interest" description="Disordered" evidence="1">
    <location>
        <begin position="45"/>
        <end position="98"/>
    </location>
</feature>
<dbReference type="GeneID" id="5184127"/>
<protein>
    <submittedName>
        <fullName evidence="2">Uncharacterized protein</fullName>
    </submittedName>
</protein>
<dbReference type="Proteomes" id="UP000202782">
    <property type="component" value="Segment"/>
</dbReference>
<reference evidence="2 3" key="1">
    <citation type="journal article" date="2008" name="J. Microbiol.">
        <title>Molecular and phylogenetic characterization of Spodoptera litura granulovirus.</title>
        <authorList>
            <person name="Wang Y."/>
            <person name="Choi J.Y."/>
            <person name="Roh J.Y."/>
            <person name="Woo S.D."/>
            <person name="Jin B.R."/>
            <person name="Je Y.H."/>
        </authorList>
    </citation>
    <scope>NUCLEOTIDE SEQUENCE [LARGE SCALE GENOMIC DNA]</scope>
    <source>
        <strain evidence="2">SlGV-K1</strain>
    </source>
</reference>
<feature type="compositionally biased region" description="Acidic residues" evidence="1">
    <location>
        <begin position="84"/>
        <end position="94"/>
    </location>
</feature>
<feature type="compositionally biased region" description="Basic and acidic residues" evidence="1">
    <location>
        <begin position="50"/>
        <end position="62"/>
    </location>
</feature>
<evidence type="ECO:0000256" key="1">
    <source>
        <dbReference type="SAM" id="MobiDB-lite"/>
    </source>
</evidence>
<dbReference type="RefSeq" id="YP_001256976.1">
    <property type="nucleotide sequence ID" value="NC_009503.1"/>
</dbReference>
<keyword evidence="3" id="KW-1185">Reference proteome</keyword>
<organism evidence="2 3">
    <name type="scientific">Spodoptera litura granulovirus</name>
    <dbReference type="NCBI Taxonomy" id="359919"/>
    <lineage>
        <taxon>Viruses</taxon>
        <taxon>Viruses incertae sedis</taxon>
        <taxon>Naldaviricetes</taxon>
        <taxon>Lefavirales</taxon>
        <taxon>Baculoviridae</taxon>
        <taxon>Betabaculovirus</taxon>
        <taxon>Betabaculovirus spliturae</taxon>
    </lineage>
</organism>
<sequence length="247" mass="29149">MSSETFDHQVEQEEVVIQHNEVADEVVQDEVVAVVQDEVVAEVVDEEQHEVEGQDEERHDEEVTTQLPEQIIKRSKNSKRVEPEPESESDDDTPNDVNELKRIVKKLNKKKTTLSQRLSSEHLRRKRIENERDEIAAELENLRSELAKRDELDEENDASEEAVDVDEDQILNPKIAELQQELDEANKKRQKDIVVFKEKYNKALECVNYYKRKLEEKTKEMDECEERWVDTVRQITKYCTCKRVKRS</sequence>
<accession>A5IZM7</accession>
<name>A5IZM7_9BBAC</name>
<dbReference type="EMBL" id="DQ288858">
    <property type="protein sequence ID" value="ABQ51968.1"/>
    <property type="molecule type" value="Genomic_DNA"/>
</dbReference>